<sequence>MIEMRSWIRRIKNNSWRWQLRKRRIIRWFQYFDWKNDLPNFRWLVLLCVVGISVILIDALFCWVTDCGYGWFDFTATKMLLAKVAQANTPSAATVLLALYSAPAAYIIWWFRDANNRQQIESQRKDINLKDFHRLAEWAAGMHLPEDKVVESRKEIEVIKAKTKKFKIPSNTKEDKNNNTIETNRGIESFAAPSNHILHTPSRRDGAASLQIAAIYQLQAFLQGDYGKQFQRPAFQLLKSIWLVLVTPHLEALGALMEQERDFTIAEKRKNFKTAIELWHSELTTTMSKPIGQSINVALGVQQGRVLRKHAVDLPNAIFAGYNSRLAALMQPLELNSLSLQGVQLQGANLRWAQLQGTNLSEAQLQGTNLWGVQLQGADLRWAQLQGAILWGAQLQEANLAGAQLQGADLEGSQLQGARLGGAILQGTRLVLAQLQEANLEGTQLQGANLSWAQLQGAFLVNTGIEQTKFLEANTDDNTQVFIADKCDGVFPKNWVIKSIETFFYREKLRNENGLVLPDILYKQLFAKPTEYTVSKSNGEEEKKFGVGLRDEF</sequence>
<proteinExistence type="predicted"/>
<dbReference type="EMBL" id="FUKJ01000151">
    <property type="protein sequence ID" value="SJM91689.1"/>
    <property type="molecule type" value="Genomic_DNA"/>
</dbReference>
<keyword evidence="3" id="KW-1185">Reference proteome</keyword>
<feature type="transmembrane region" description="Helical" evidence="1">
    <location>
        <begin position="92"/>
        <end position="111"/>
    </location>
</feature>
<accession>A0A1R4H673</accession>
<evidence type="ECO:0000313" key="3">
    <source>
        <dbReference type="Proteomes" id="UP000195442"/>
    </source>
</evidence>
<dbReference type="AlphaFoldDB" id="A0A1R4H673"/>
<organism evidence="2 3">
    <name type="scientific">Crenothrix polyspora</name>
    <dbReference type="NCBI Taxonomy" id="360316"/>
    <lineage>
        <taxon>Bacteria</taxon>
        <taxon>Pseudomonadati</taxon>
        <taxon>Pseudomonadota</taxon>
        <taxon>Gammaproteobacteria</taxon>
        <taxon>Methylococcales</taxon>
        <taxon>Crenotrichaceae</taxon>
        <taxon>Crenothrix</taxon>
    </lineage>
</organism>
<keyword evidence="1" id="KW-1133">Transmembrane helix</keyword>
<keyword evidence="1" id="KW-0812">Transmembrane</keyword>
<keyword evidence="1" id="KW-0472">Membrane</keyword>
<dbReference type="Gene3D" id="2.160.20.80">
    <property type="entry name" value="E3 ubiquitin-protein ligase SopA"/>
    <property type="match status" value="2"/>
</dbReference>
<evidence type="ECO:0000256" key="1">
    <source>
        <dbReference type="SAM" id="Phobius"/>
    </source>
</evidence>
<gene>
    <name evidence="2" type="ORF">CRENPOLYSF2_2340008</name>
</gene>
<name>A0A1R4H673_9GAMM</name>
<dbReference type="PANTHER" id="PTHR14136:SF17">
    <property type="entry name" value="BTB_POZ DOMAIN-CONTAINING PROTEIN KCTD9"/>
    <property type="match status" value="1"/>
</dbReference>
<feature type="transmembrane region" description="Helical" evidence="1">
    <location>
        <begin position="43"/>
        <end position="72"/>
    </location>
</feature>
<dbReference type="Proteomes" id="UP000195442">
    <property type="component" value="Unassembled WGS sequence"/>
</dbReference>
<evidence type="ECO:0000313" key="2">
    <source>
        <dbReference type="EMBL" id="SJM91689.1"/>
    </source>
</evidence>
<dbReference type="Pfam" id="PF00805">
    <property type="entry name" value="Pentapeptide"/>
    <property type="match status" value="2"/>
</dbReference>
<dbReference type="InterPro" id="IPR001646">
    <property type="entry name" value="5peptide_repeat"/>
</dbReference>
<dbReference type="PANTHER" id="PTHR14136">
    <property type="entry name" value="BTB_POZ DOMAIN-CONTAINING PROTEIN KCTD9"/>
    <property type="match status" value="1"/>
</dbReference>
<dbReference type="InterPro" id="IPR051082">
    <property type="entry name" value="Pentapeptide-BTB/POZ_domain"/>
</dbReference>
<dbReference type="SUPFAM" id="SSF141571">
    <property type="entry name" value="Pentapeptide repeat-like"/>
    <property type="match status" value="1"/>
</dbReference>
<dbReference type="RefSeq" id="WP_256969514.1">
    <property type="nucleotide sequence ID" value="NZ_FUKJ01000151.1"/>
</dbReference>
<reference evidence="3" key="1">
    <citation type="submission" date="2017-02" db="EMBL/GenBank/DDBJ databases">
        <authorList>
            <person name="Daims H."/>
        </authorList>
    </citation>
    <scope>NUCLEOTIDE SEQUENCE [LARGE SCALE GENOMIC DNA]</scope>
</reference>
<protein>
    <submittedName>
        <fullName evidence="2">Pentapeptide repeat protein</fullName>
    </submittedName>
</protein>